<gene>
    <name evidence="2" type="ORF">SAMN05216474_2239</name>
</gene>
<dbReference type="AlphaFoldDB" id="A0A1I7AMZ0"/>
<name>A0A1I7AMZ0_9FLAO</name>
<sequence length="342" mass="37707">MRKLLLLSLLLFTCFGNAQSQVKLLSMEEIQVGADTCYARALHVDSTGLYMGSSNGRLYVYDLMKKQLIQEFGKDEMAEIRDLHRSEQGMITMKSGATGRLMSVQRGAVNYIDTFILDSVFLDVLDISAHGIGVMMGDPVGGYFSLYCTHDYGKSWSSMKYMIPAPEGEFGYAASGSTLKMLNDTSFVFVTGGSKSVFYKVNFTKGEYVKLSYSSTQMPFEQGEGSGAFSMVQISDSNYVVVGGNYTNPGNGKKSCYVTNDLGKTWEPADKMPKGYRSCVVYDAANEVLYCSGRNGIDYSQDGGKHWKSLTKEAAFTLTLWEGKLYGTSLNGKVKIFTIKVV</sequence>
<evidence type="ECO:0000313" key="3">
    <source>
        <dbReference type="Proteomes" id="UP000236454"/>
    </source>
</evidence>
<keyword evidence="1" id="KW-0732">Signal</keyword>
<evidence type="ECO:0000256" key="1">
    <source>
        <dbReference type="SAM" id="SignalP"/>
    </source>
</evidence>
<dbReference type="Gene3D" id="2.130.10.10">
    <property type="entry name" value="YVTN repeat-like/Quinoprotein amine dehydrogenase"/>
    <property type="match status" value="1"/>
</dbReference>
<dbReference type="InterPro" id="IPR036278">
    <property type="entry name" value="Sialidase_sf"/>
</dbReference>
<feature type="chain" id="PRO_5014925832" description="BNR/Asp-box repeat-containing protein" evidence="1">
    <location>
        <begin position="21"/>
        <end position="342"/>
    </location>
</feature>
<reference evidence="2 3" key="1">
    <citation type="submission" date="2016-10" db="EMBL/GenBank/DDBJ databases">
        <authorList>
            <person name="de Groot N.N."/>
        </authorList>
    </citation>
    <scope>NUCLEOTIDE SEQUENCE [LARGE SCALE GENOMIC DNA]</scope>
    <source>
        <strain evidence="2 3">CGMCC 1.7005</strain>
    </source>
</reference>
<dbReference type="InterPro" id="IPR015943">
    <property type="entry name" value="WD40/YVTN_repeat-like_dom_sf"/>
</dbReference>
<dbReference type="SUPFAM" id="SSF50939">
    <property type="entry name" value="Sialidases"/>
    <property type="match status" value="1"/>
</dbReference>
<organism evidence="2 3">
    <name type="scientific">Lishizhenia tianjinensis</name>
    <dbReference type="NCBI Taxonomy" id="477690"/>
    <lineage>
        <taxon>Bacteria</taxon>
        <taxon>Pseudomonadati</taxon>
        <taxon>Bacteroidota</taxon>
        <taxon>Flavobacteriia</taxon>
        <taxon>Flavobacteriales</taxon>
        <taxon>Crocinitomicaceae</taxon>
        <taxon>Lishizhenia</taxon>
    </lineage>
</organism>
<evidence type="ECO:0008006" key="4">
    <source>
        <dbReference type="Google" id="ProtNLM"/>
    </source>
</evidence>
<dbReference type="Proteomes" id="UP000236454">
    <property type="component" value="Unassembled WGS sequence"/>
</dbReference>
<evidence type="ECO:0000313" key="2">
    <source>
        <dbReference type="EMBL" id="SFT76226.1"/>
    </source>
</evidence>
<accession>A0A1I7AMZ0</accession>
<proteinExistence type="predicted"/>
<protein>
    <recommendedName>
        <fullName evidence="4">BNR/Asp-box repeat-containing protein</fullName>
    </recommendedName>
</protein>
<feature type="signal peptide" evidence="1">
    <location>
        <begin position="1"/>
        <end position="20"/>
    </location>
</feature>
<keyword evidence="3" id="KW-1185">Reference proteome</keyword>
<dbReference type="STRING" id="477690.SAMN05216474_2239"/>
<dbReference type="CDD" id="cd15482">
    <property type="entry name" value="Sialidase_non-viral"/>
    <property type="match status" value="1"/>
</dbReference>
<dbReference type="EMBL" id="FPAS01000003">
    <property type="protein sequence ID" value="SFT76226.1"/>
    <property type="molecule type" value="Genomic_DNA"/>
</dbReference>